<evidence type="ECO:0000313" key="5">
    <source>
        <dbReference type="Proteomes" id="UP000585272"/>
    </source>
</evidence>
<reference evidence="4 5" key="1">
    <citation type="submission" date="2020-08" db="EMBL/GenBank/DDBJ databases">
        <title>Genomic Encyclopedia of Archaeal and Bacterial Type Strains, Phase II (KMG-II): from individual species to whole genera.</title>
        <authorList>
            <person name="Goeker M."/>
        </authorList>
    </citation>
    <scope>NUCLEOTIDE SEQUENCE [LARGE SCALE GENOMIC DNA]</scope>
    <source>
        <strain evidence="4 5">DSM 23288</strain>
    </source>
</reference>
<dbReference type="SUPFAM" id="SSF55729">
    <property type="entry name" value="Acyl-CoA N-acyltransferases (Nat)"/>
    <property type="match status" value="1"/>
</dbReference>
<keyword evidence="4" id="KW-0687">Ribonucleoprotein</keyword>
<evidence type="ECO:0000259" key="3">
    <source>
        <dbReference type="PROSITE" id="PS51186"/>
    </source>
</evidence>
<keyword evidence="1" id="KW-0808">Transferase</keyword>
<dbReference type="PROSITE" id="PS51186">
    <property type="entry name" value="GNAT"/>
    <property type="match status" value="1"/>
</dbReference>
<dbReference type="Gene3D" id="3.40.630.30">
    <property type="match status" value="1"/>
</dbReference>
<proteinExistence type="predicted"/>
<comment type="caution">
    <text evidence="4">The sequence shown here is derived from an EMBL/GenBank/DDBJ whole genome shotgun (WGS) entry which is preliminary data.</text>
</comment>
<dbReference type="CDD" id="cd04301">
    <property type="entry name" value="NAT_SF"/>
    <property type="match status" value="1"/>
</dbReference>
<evidence type="ECO:0000256" key="2">
    <source>
        <dbReference type="ARBA" id="ARBA00023315"/>
    </source>
</evidence>
<dbReference type="RefSeq" id="WP_221242776.1">
    <property type="nucleotide sequence ID" value="NZ_JACHNU010000001.1"/>
</dbReference>
<gene>
    <name evidence="4" type="ORF">BDZ31_000250</name>
</gene>
<keyword evidence="4" id="KW-0689">Ribosomal protein</keyword>
<dbReference type="Pfam" id="PF00583">
    <property type="entry name" value="Acetyltransf_1"/>
    <property type="match status" value="1"/>
</dbReference>
<keyword evidence="2" id="KW-0012">Acyltransferase</keyword>
<protein>
    <submittedName>
        <fullName evidence="4">Ribosomal protein S18 acetylase RimI-like enzyme</fullName>
    </submittedName>
</protein>
<dbReference type="GO" id="GO:0005840">
    <property type="term" value="C:ribosome"/>
    <property type="evidence" value="ECO:0007669"/>
    <property type="project" value="UniProtKB-KW"/>
</dbReference>
<accession>A0A840I742</accession>
<organism evidence="4 5">
    <name type="scientific">Conexibacter arvalis</name>
    <dbReference type="NCBI Taxonomy" id="912552"/>
    <lineage>
        <taxon>Bacteria</taxon>
        <taxon>Bacillati</taxon>
        <taxon>Actinomycetota</taxon>
        <taxon>Thermoleophilia</taxon>
        <taxon>Solirubrobacterales</taxon>
        <taxon>Conexibacteraceae</taxon>
        <taxon>Conexibacter</taxon>
    </lineage>
</organism>
<dbReference type="InterPro" id="IPR000182">
    <property type="entry name" value="GNAT_dom"/>
</dbReference>
<dbReference type="InterPro" id="IPR050832">
    <property type="entry name" value="Bact_Acetyltransf"/>
</dbReference>
<keyword evidence="5" id="KW-1185">Reference proteome</keyword>
<dbReference type="Proteomes" id="UP000585272">
    <property type="component" value="Unassembled WGS sequence"/>
</dbReference>
<dbReference type="EMBL" id="JACHNU010000001">
    <property type="protein sequence ID" value="MBB4660677.1"/>
    <property type="molecule type" value="Genomic_DNA"/>
</dbReference>
<evidence type="ECO:0000256" key="1">
    <source>
        <dbReference type="ARBA" id="ARBA00022679"/>
    </source>
</evidence>
<name>A0A840I742_9ACTN</name>
<sequence>MRRARDADAATIGRLLHDFNREYDWPTPAPDALAARIGELLAGPDFAVLLVGEPAVGLAVLRFRPSIWSTARECYLAELYVVPERRGEGLGRALMTATLELARAEGADTIDLGTSEDDVAARRLYERFGFTNREDGPDGPVMFVYERDL</sequence>
<dbReference type="PANTHER" id="PTHR43877">
    <property type="entry name" value="AMINOALKYLPHOSPHONATE N-ACETYLTRANSFERASE-RELATED-RELATED"/>
    <property type="match status" value="1"/>
</dbReference>
<dbReference type="InterPro" id="IPR016181">
    <property type="entry name" value="Acyl_CoA_acyltransferase"/>
</dbReference>
<dbReference type="AlphaFoldDB" id="A0A840I742"/>
<feature type="domain" description="N-acetyltransferase" evidence="3">
    <location>
        <begin position="1"/>
        <end position="149"/>
    </location>
</feature>
<evidence type="ECO:0000313" key="4">
    <source>
        <dbReference type="EMBL" id="MBB4660677.1"/>
    </source>
</evidence>
<dbReference type="GO" id="GO:0016747">
    <property type="term" value="F:acyltransferase activity, transferring groups other than amino-acyl groups"/>
    <property type="evidence" value="ECO:0007669"/>
    <property type="project" value="InterPro"/>
</dbReference>